<reference evidence="1 2" key="1">
    <citation type="submission" date="2023-03" db="EMBL/GenBank/DDBJ databases">
        <title>Bacillus Genome Sequencing.</title>
        <authorList>
            <person name="Dunlap C."/>
        </authorList>
    </citation>
    <scope>NUCLEOTIDE SEQUENCE [LARGE SCALE GENOMIC DNA]</scope>
    <source>
        <strain evidence="1 2">BD-525</strain>
    </source>
</reference>
<evidence type="ECO:0000313" key="1">
    <source>
        <dbReference type="EMBL" id="MEC0238456.1"/>
    </source>
</evidence>
<proteinExistence type="predicted"/>
<sequence length="146" mass="16637">MNVRESDGSFEYIDHKTKISLQYPSNWSPDTSYLPSIRYAGKNGFFQLDAGGTGSISIDEFASLNAYHKLNPYGTNPEILNVEIDNQDARLIKPSDDQPEEMQNQTCLIVKYPKPIKIGDTIYNFFILYTDTKNIEAISETIHFIM</sequence>
<evidence type="ECO:0000313" key="2">
    <source>
        <dbReference type="Proteomes" id="UP001344632"/>
    </source>
</evidence>
<dbReference type="EMBL" id="JARLKZ010000002">
    <property type="protein sequence ID" value="MEC0238456.1"/>
    <property type="molecule type" value="Genomic_DNA"/>
</dbReference>
<organism evidence="1 2">
    <name type="scientific">Paenibacillus dokdonensis</name>
    <dbReference type="NCBI Taxonomy" id="2567944"/>
    <lineage>
        <taxon>Bacteria</taxon>
        <taxon>Bacillati</taxon>
        <taxon>Bacillota</taxon>
        <taxon>Bacilli</taxon>
        <taxon>Bacillales</taxon>
        <taxon>Paenibacillaceae</taxon>
        <taxon>Paenibacillus</taxon>
    </lineage>
</organism>
<gene>
    <name evidence="1" type="ORF">P4H66_01035</name>
</gene>
<dbReference type="Proteomes" id="UP001344632">
    <property type="component" value="Unassembled WGS sequence"/>
</dbReference>
<accession>A0ABU6GFE2</accession>
<keyword evidence="2" id="KW-1185">Reference proteome</keyword>
<name>A0ABU6GFE2_9BACL</name>
<protein>
    <submittedName>
        <fullName evidence="1">Uncharacterized protein</fullName>
    </submittedName>
</protein>
<comment type="caution">
    <text evidence="1">The sequence shown here is derived from an EMBL/GenBank/DDBJ whole genome shotgun (WGS) entry which is preliminary data.</text>
</comment>
<dbReference type="RefSeq" id="WP_326085044.1">
    <property type="nucleotide sequence ID" value="NZ_JARLKZ010000002.1"/>
</dbReference>